<evidence type="ECO:0000313" key="2">
    <source>
        <dbReference type="EMBL" id="MTH28369.1"/>
    </source>
</evidence>
<evidence type="ECO:0000256" key="1">
    <source>
        <dbReference type="SAM" id="Phobius"/>
    </source>
</evidence>
<feature type="transmembrane region" description="Helical" evidence="1">
    <location>
        <begin position="34"/>
        <end position="51"/>
    </location>
</feature>
<dbReference type="Proteomes" id="UP000488936">
    <property type="component" value="Unassembled WGS sequence"/>
</dbReference>
<dbReference type="RefSeq" id="WP_155034360.1">
    <property type="nucleotide sequence ID" value="NZ_JAYMMG010000024.1"/>
</dbReference>
<keyword evidence="1" id="KW-0472">Membrane</keyword>
<dbReference type="OrthoDB" id="1452026at2"/>
<dbReference type="EMBL" id="WMJY01000001">
    <property type="protein sequence ID" value="MTH28369.1"/>
    <property type="molecule type" value="Genomic_DNA"/>
</dbReference>
<accession>A0A7K1GIJ4</accession>
<gene>
    <name evidence="2" type="ORF">GJV77_00310</name>
</gene>
<keyword evidence="1" id="KW-0812">Transmembrane</keyword>
<reference evidence="2 3" key="1">
    <citation type="journal article" date="2006" name="Int. J. Syst. Evol. Microbiol.">
        <title>Myroides pelagicus sp. nov., isolated from seawater in Thailand.</title>
        <authorList>
            <person name="Yoon J."/>
            <person name="Maneerat S."/>
            <person name="Kawai F."/>
            <person name="Yokota A."/>
        </authorList>
    </citation>
    <scope>NUCLEOTIDE SEQUENCE [LARGE SCALE GENOMIC DNA]</scope>
    <source>
        <strain evidence="2 3">SM1T</strain>
    </source>
</reference>
<keyword evidence="1" id="KW-1133">Transmembrane helix</keyword>
<sequence length="64" mass="7486">MKLEKIITFIVLLLFVYGIYNLDAANLWSIRINWFSHLSFILFAAYLVYSVKKAAKQQDQAKSE</sequence>
<keyword evidence="3" id="KW-1185">Reference proteome</keyword>
<proteinExistence type="predicted"/>
<protein>
    <submittedName>
        <fullName evidence="2">Uncharacterized protein</fullName>
    </submittedName>
</protein>
<organism evidence="2 3">
    <name type="scientific">Myroides pelagicus</name>
    <dbReference type="NCBI Taxonomy" id="270914"/>
    <lineage>
        <taxon>Bacteria</taxon>
        <taxon>Pseudomonadati</taxon>
        <taxon>Bacteroidota</taxon>
        <taxon>Flavobacteriia</taxon>
        <taxon>Flavobacteriales</taxon>
        <taxon>Flavobacteriaceae</taxon>
        <taxon>Myroides</taxon>
    </lineage>
</organism>
<comment type="caution">
    <text evidence="2">The sequence shown here is derived from an EMBL/GenBank/DDBJ whole genome shotgun (WGS) entry which is preliminary data.</text>
</comment>
<dbReference type="AlphaFoldDB" id="A0A7K1GIJ4"/>
<evidence type="ECO:0000313" key="3">
    <source>
        <dbReference type="Proteomes" id="UP000488936"/>
    </source>
</evidence>
<name>A0A7K1GIJ4_9FLAO</name>